<dbReference type="AlphaFoldDB" id="A0A6M3IQF5"/>
<dbReference type="GO" id="GO:0004519">
    <property type="term" value="F:endonuclease activity"/>
    <property type="evidence" value="ECO:0007669"/>
    <property type="project" value="UniProtKB-KW"/>
</dbReference>
<name>A0A6M3IQF5_9ZZZZ</name>
<dbReference type="EMBL" id="MT141384">
    <property type="protein sequence ID" value="QJA59776.1"/>
    <property type="molecule type" value="Genomic_DNA"/>
</dbReference>
<reference evidence="1" key="1">
    <citation type="submission" date="2020-03" db="EMBL/GenBank/DDBJ databases">
        <title>The deep terrestrial virosphere.</title>
        <authorList>
            <person name="Holmfeldt K."/>
            <person name="Nilsson E."/>
            <person name="Simone D."/>
            <person name="Lopez-Fernandez M."/>
            <person name="Wu X."/>
            <person name="de Brujin I."/>
            <person name="Lundin D."/>
            <person name="Andersson A."/>
            <person name="Bertilsson S."/>
            <person name="Dopson M."/>
        </authorList>
    </citation>
    <scope>NUCLEOTIDE SEQUENCE</scope>
    <source>
        <strain evidence="2">MM415A00774</strain>
        <strain evidence="1">MM415B01232</strain>
    </source>
</reference>
<dbReference type="InterPro" id="IPR027434">
    <property type="entry name" value="Homing_endonucl"/>
</dbReference>
<organism evidence="1">
    <name type="scientific">viral metagenome</name>
    <dbReference type="NCBI Taxonomy" id="1070528"/>
    <lineage>
        <taxon>unclassified sequences</taxon>
        <taxon>metagenomes</taxon>
        <taxon>organismal metagenomes</taxon>
    </lineage>
</organism>
<accession>A0A6M3IQF5</accession>
<evidence type="ECO:0000313" key="1">
    <source>
        <dbReference type="EMBL" id="QJA59776.1"/>
    </source>
</evidence>
<protein>
    <submittedName>
        <fullName evidence="1">Putative homing endonuclease</fullName>
    </submittedName>
</protein>
<proteinExistence type="predicted"/>
<gene>
    <name evidence="2" type="ORF">MM415A00774_0016</name>
    <name evidence="1" type="ORF">MM415B01232_0012</name>
</gene>
<keyword evidence="1" id="KW-0255">Endonuclease</keyword>
<keyword evidence="1" id="KW-0540">Nuclease</keyword>
<evidence type="ECO:0000313" key="2">
    <source>
        <dbReference type="EMBL" id="QJA80119.1"/>
    </source>
</evidence>
<dbReference type="EMBL" id="MT142407">
    <property type="protein sequence ID" value="QJA80119.1"/>
    <property type="molecule type" value="Genomic_DNA"/>
</dbReference>
<dbReference type="SUPFAM" id="SSF55608">
    <property type="entry name" value="Homing endonucleases"/>
    <property type="match status" value="1"/>
</dbReference>
<dbReference type="Gene3D" id="3.10.28.10">
    <property type="entry name" value="Homing endonucleases"/>
    <property type="match status" value="1"/>
</dbReference>
<sequence length="219" mass="25128">MSNFYRGEQNKKYTLDESVFEKIDTPEKAYWLGYIIADGGVEYKPSRKLVINIKESDSGHLGKFRDFIKGDIPVKIYGEYKSPRATVRICRRKIVSDLEKFGVCQNKSNSIRLPKIPKRYMPDCIRGIYDGDGCLHKDKKGQYRLSFYGGDSGLLRDISDYIAKNLQLKERKVMKTGDIKYSSHAIVYGGTQQASKILNHMKVNGDEPSLERKHTMEVI</sequence>
<keyword evidence="1" id="KW-0378">Hydrolase</keyword>